<gene>
    <name evidence="9" type="ORF">ACFSKK_18410</name>
</gene>
<feature type="transmembrane region" description="Helical" evidence="7">
    <location>
        <begin position="299"/>
        <end position="322"/>
    </location>
</feature>
<organism evidence="9 10">
    <name type="scientific">Metabacillus endolithicus</name>
    <dbReference type="NCBI Taxonomy" id="1535204"/>
    <lineage>
        <taxon>Bacteria</taxon>
        <taxon>Bacillati</taxon>
        <taxon>Bacillota</taxon>
        <taxon>Bacilli</taxon>
        <taxon>Bacillales</taxon>
        <taxon>Bacillaceae</taxon>
        <taxon>Metabacillus</taxon>
    </lineage>
</organism>
<accession>A0ABW5C1G1</accession>
<feature type="transmembrane region" description="Helical" evidence="7">
    <location>
        <begin position="334"/>
        <end position="353"/>
    </location>
</feature>
<feature type="transmembrane region" description="Helical" evidence="7">
    <location>
        <begin position="14"/>
        <end position="41"/>
    </location>
</feature>
<dbReference type="NCBIfam" id="TIGR00711">
    <property type="entry name" value="efflux_EmrB"/>
    <property type="match status" value="1"/>
</dbReference>
<reference evidence="10" key="1">
    <citation type="journal article" date="2019" name="Int. J. Syst. Evol. Microbiol.">
        <title>The Global Catalogue of Microorganisms (GCM) 10K type strain sequencing project: providing services to taxonomists for standard genome sequencing and annotation.</title>
        <authorList>
            <consortium name="The Broad Institute Genomics Platform"/>
            <consortium name="The Broad Institute Genome Sequencing Center for Infectious Disease"/>
            <person name="Wu L."/>
            <person name="Ma J."/>
        </authorList>
    </citation>
    <scope>NUCLEOTIDE SEQUENCE [LARGE SCALE GENOMIC DNA]</scope>
    <source>
        <strain evidence="10">CGMCC 1.15474</strain>
    </source>
</reference>
<dbReference type="InterPro" id="IPR020846">
    <property type="entry name" value="MFS_dom"/>
</dbReference>
<dbReference type="Pfam" id="PF07690">
    <property type="entry name" value="MFS_1"/>
    <property type="match status" value="1"/>
</dbReference>
<evidence type="ECO:0000256" key="4">
    <source>
        <dbReference type="ARBA" id="ARBA00022692"/>
    </source>
</evidence>
<keyword evidence="10" id="KW-1185">Reference proteome</keyword>
<dbReference type="CDD" id="cd17503">
    <property type="entry name" value="MFS_LmrB_MDR_like"/>
    <property type="match status" value="1"/>
</dbReference>
<keyword evidence="2" id="KW-0813">Transport</keyword>
<feature type="transmembrane region" description="Helical" evidence="7">
    <location>
        <begin position="201"/>
        <end position="220"/>
    </location>
</feature>
<keyword evidence="3" id="KW-1003">Cell membrane</keyword>
<dbReference type="InterPro" id="IPR011701">
    <property type="entry name" value="MFS"/>
</dbReference>
<dbReference type="SUPFAM" id="SSF103473">
    <property type="entry name" value="MFS general substrate transporter"/>
    <property type="match status" value="1"/>
</dbReference>
<keyword evidence="5 7" id="KW-1133">Transmembrane helix</keyword>
<feature type="transmembrane region" description="Helical" evidence="7">
    <location>
        <begin position="436"/>
        <end position="457"/>
    </location>
</feature>
<evidence type="ECO:0000256" key="2">
    <source>
        <dbReference type="ARBA" id="ARBA00022448"/>
    </source>
</evidence>
<comment type="caution">
    <text evidence="9">The sequence shown here is derived from an EMBL/GenBank/DDBJ whole genome shotgun (WGS) entry which is preliminary data.</text>
</comment>
<evidence type="ECO:0000256" key="3">
    <source>
        <dbReference type="ARBA" id="ARBA00022475"/>
    </source>
</evidence>
<keyword evidence="6 7" id="KW-0472">Membrane</keyword>
<evidence type="ECO:0000256" key="1">
    <source>
        <dbReference type="ARBA" id="ARBA00004651"/>
    </source>
</evidence>
<feature type="transmembrane region" description="Helical" evidence="7">
    <location>
        <begin position="53"/>
        <end position="74"/>
    </location>
</feature>
<feature type="transmembrane region" description="Helical" evidence="7">
    <location>
        <begin position="226"/>
        <end position="248"/>
    </location>
</feature>
<dbReference type="RefSeq" id="WP_247340436.1">
    <property type="nucleotide sequence ID" value="NZ_CP095550.1"/>
</dbReference>
<evidence type="ECO:0000256" key="6">
    <source>
        <dbReference type="ARBA" id="ARBA00023136"/>
    </source>
</evidence>
<feature type="transmembrane region" description="Helical" evidence="7">
    <location>
        <begin position="142"/>
        <end position="163"/>
    </location>
</feature>
<dbReference type="Proteomes" id="UP001597318">
    <property type="component" value="Unassembled WGS sequence"/>
</dbReference>
<feature type="transmembrane region" description="Helical" evidence="7">
    <location>
        <begin position="269"/>
        <end position="293"/>
    </location>
</feature>
<evidence type="ECO:0000256" key="7">
    <source>
        <dbReference type="SAM" id="Phobius"/>
    </source>
</evidence>
<name>A0ABW5C1G1_9BACI</name>
<feature type="transmembrane region" description="Helical" evidence="7">
    <location>
        <begin position="106"/>
        <end position="130"/>
    </location>
</feature>
<evidence type="ECO:0000259" key="8">
    <source>
        <dbReference type="PROSITE" id="PS50850"/>
    </source>
</evidence>
<dbReference type="PROSITE" id="PS50850">
    <property type="entry name" value="MFS"/>
    <property type="match status" value="1"/>
</dbReference>
<feature type="transmembrane region" description="Helical" evidence="7">
    <location>
        <begin position="81"/>
        <end position="100"/>
    </location>
</feature>
<keyword evidence="4 7" id="KW-0812">Transmembrane</keyword>
<feature type="transmembrane region" description="Helical" evidence="7">
    <location>
        <begin position="359"/>
        <end position="380"/>
    </location>
</feature>
<dbReference type="InterPro" id="IPR004638">
    <property type="entry name" value="EmrB-like"/>
</dbReference>
<evidence type="ECO:0000256" key="5">
    <source>
        <dbReference type="ARBA" id="ARBA00022989"/>
    </source>
</evidence>
<protein>
    <submittedName>
        <fullName evidence="9">MDR family MFS transporter</fullName>
    </submittedName>
</protein>
<evidence type="ECO:0000313" key="9">
    <source>
        <dbReference type="EMBL" id="MFD2215660.1"/>
    </source>
</evidence>
<dbReference type="Gene3D" id="1.20.1720.10">
    <property type="entry name" value="Multidrug resistance protein D"/>
    <property type="match status" value="1"/>
</dbReference>
<dbReference type="PANTHER" id="PTHR42718:SF24">
    <property type="entry name" value="MAJOR FACILITATOR SUPERFAMILY (MFS) PROFILE DOMAIN-CONTAINING PROTEIN"/>
    <property type="match status" value="1"/>
</dbReference>
<dbReference type="PANTHER" id="PTHR42718">
    <property type="entry name" value="MAJOR FACILITATOR SUPERFAMILY MULTIDRUG TRANSPORTER MFSC"/>
    <property type="match status" value="1"/>
</dbReference>
<proteinExistence type="predicted"/>
<comment type="subcellular location">
    <subcellularLocation>
        <location evidence="1">Cell membrane</location>
        <topology evidence="1">Multi-pass membrane protein</topology>
    </subcellularLocation>
</comment>
<dbReference type="InterPro" id="IPR036259">
    <property type="entry name" value="MFS_trans_sf"/>
</dbReference>
<feature type="transmembrane region" description="Helical" evidence="7">
    <location>
        <begin position="169"/>
        <end position="189"/>
    </location>
</feature>
<dbReference type="EMBL" id="JBHUIK010000004">
    <property type="protein sequence ID" value="MFD2215660.1"/>
    <property type="molecule type" value="Genomic_DNA"/>
</dbReference>
<feature type="transmembrane region" description="Helical" evidence="7">
    <location>
        <begin position="392"/>
        <end position="416"/>
    </location>
</feature>
<feature type="domain" description="Major facilitator superfamily (MFS) profile" evidence="8">
    <location>
        <begin position="15"/>
        <end position="464"/>
    </location>
</feature>
<dbReference type="Gene3D" id="1.20.1250.20">
    <property type="entry name" value="MFS general substrate transporter like domains"/>
    <property type="match status" value="1"/>
</dbReference>
<dbReference type="PRINTS" id="PR01036">
    <property type="entry name" value="TCRTETB"/>
</dbReference>
<evidence type="ECO:0000313" key="10">
    <source>
        <dbReference type="Proteomes" id="UP001597318"/>
    </source>
</evidence>
<sequence length="476" mass="51308">MNQSIQTGKYNRKILITLLLVGTFIAVLNQTILITALPQIMVDFKIDANKAQWLITSFMLTNGIIVPISAFLIARFTTKQLFFTAVATFLIGTLLGGISLNFTMLLIARFIQAVGAGIMMPLVSNIILLITPKENRGSAMGLVVLVICFAPAIGPAIAGGIVDVLSWRYLFYGTFPLTLIVFICAIFTLENVTETNKNEKIDVISIILSAVAFTGILYGLSLAGSLGWGSVKTIGWVIAGVVALWVLVVKQLKLSQPMIEFRVFKYNTFTVSAILVSIAFGTLFGTETIIPLYTQNVEGVSALTSGLILLPGAALMGIMSPFVGRITDKIGVKYLVVLGFIVITVSTIPLAIIGIEKSITFIVIFYTLRMIGTGLLMAPIQTGAMNAIPQYLFRHGVAVYSTLTSIAGSVGISIIVSLYTSISNNGDLNTLESEKYAMGITFMVITIISGVGLLLALKLKKEKTQEKIEDNVEMSS</sequence>